<gene>
    <name evidence="2" type="ORF">EZS28_050641</name>
</gene>
<name>A0A5J4T7R7_9EUKA</name>
<proteinExistence type="predicted"/>
<dbReference type="Proteomes" id="UP000324800">
    <property type="component" value="Unassembled WGS sequence"/>
</dbReference>
<reference evidence="2 3" key="1">
    <citation type="submission" date="2019-03" db="EMBL/GenBank/DDBJ databases">
        <title>Single cell metagenomics reveals metabolic interactions within the superorganism composed of flagellate Streblomastix strix and complex community of Bacteroidetes bacteria on its surface.</title>
        <authorList>
            <person name="Treitli S.C."/>
            <person name="Kolisko M."/>
            <person name="Husnik F."/>
            <person name="Keeling P."/>
            <person name="Hampl V."/>
        </authorList>
    </citation>
    <scope>NUCLEOTIDE SEQUENCE [LARGE SCALE GENOMIC DNA]</scope>
    <source>
        <strain evidence="2">ST1C</strain>
    </source>
</reference>
<protein>
    <submittedName>
        <fullName evidence="2">Uncharacterized protein</fullName>
    </submittedName>
</protein>
<organism evidence="2 3">
    <name type="scientific">Streblomastix strix</name>
    <dbReference type="NCBI Taxonomy" id="222440"/>
    <lineage>
        <taxon>Eukaryota</taxon>
        <taxon>Metamonada</taxon>
        <taxon>Preaxostyla</taxon>
        <taxon>Oxymonadida</taxon>
        <taxon>Streblomastigidae</taxon>
        <taxon>Streblomastix</taxon>
    </lineage>
</organism>
<dbReference type="AlphaFoldDB" id="A0A5J4T7R7"/>
<comment type="caution">
    <text evidence="2">The sequence shown here is derived from an EMBL/GenBank/DDBJ whole genome shotgun (WGS) entry which is preliminary data.</text>
</comment>
<evidence type="ECO:0000313" key="3">
    <source>
        <dbReference type="Proteomes" id="UP000324800"/>
    </source>
</evidence>
<sequence length="97" mass="11185">MQEPQTLGKVLLGSPSHNHLIKSPATEQKIKTIVKIANNENNSNLKNSLYEYQFDDLILENEDSDEYEHKSDGDEIPITSLIQLHITRNSLKRVRRQ</sequence>
<evidence type="ECO:0000313" key="2">
    <source>
        <dbReference type="EMBL" id="KAA6353833.1"/>
    </source>
</evidence>
<dbReference type="EMBL" id="SNRW01037357">
    <property type="protein sequence ID" value="KAA6353833.1"/>
    <property type="molecule type" value="Genomic_DNA"/>
</dbReference>
<accession>A0A5J4T7R7</accession>
<evidence type="ECO:0000256" key="1">
    <source>
        <dbReference type="SAM" id="MobiDB-lite"/>
    </source>
</evidence>
<feature type="region of interest" description="Disordered" evidence="1">
    <location>
        <begin position="1"/>
        <end position="20"/>
    </location>
</feature>